<dbReference type="InterPro" id="IPR018039">
    <property type="entry name" value="IF_conserved"/>
</dbReference>
<dbReference type="EMBL" id="CALNXI010000225">
    <property type="protein sequence ID" value="CAH3022581.1"/>
    <property type="molecule type" value="Genomic_DNA"/>
</dbReference>
<evidence type="ECO:0000313" key="15">
    <source>
        <dbReference type="Proteomes" id="UP001159427"/>
    </source>
</evidence>
<evidence type="ECO:0000256" key="10">
    <source>
        <dbReference type="SAM" id="MobiDB-lite"/>
    </source>
</evidence>
<dbReference type="Pfam" id="PF00932">
    <property type="entry name" value="LTD"/>
    <property type="match status" value="1"/>
</dbReference>
<dbReference type="PROSITE" id="PS00107">
    <property type="entry name" value="PROTEIN_KINASE_ATP"/>
    <property type="match status" value="1"/>
</dbReference>
<dbReference type="PROSITE" id="PS51841">
    <property type="entry name" value="LTD"/>
    <property type="match status" value="1"/>
</dbReference>
<dbReference type="PROSITE" id="PS00108">
    <property type="entry name" value="PROTEIN_KINASE_ST"/>
    <property type="match status" value="1"/>
</dbReference>
<dbReference type="InterPro" id="IPR017441">
    <property type="entry name" value="Protein_kinase_ATP_BS"/>
</dbReference>
<comment type="similarity">
    <text evidence="8">Belongs to the intermediate filament family.</text>
</comment>
<organism evidence="14 15">
    <name type="scientific">Porites evermanni</name>
    <dbReference type="NCBI Taxonomy" id="104178"/>
    <lineage>
        <taxon>Eukaryota</taxon>
        <taxon>Metazoa</taxon>
        <taxon>Cnidaria</taxon>
        <taxon>Anthozoa</taxon>
        <taxon>Hexacorallia</taxon>
        <taxon>Scleractinia</taxon>
        <taxon>Fungiina</taxon>
        <taxon>Poritidae</taxon>
        <taxon>Porites</taxon>
    </lineage>
</organism>
<comment type="subcellular location">
    <subcellularLocation>
        <location evidence="1">Nucleus</location>
    </subcellularLocation>
</comment>
<feature type="binding site" evidence="7">
    <location>
        <position position="38"/>
    </location>
    <ligand>
        <name>ATP</name>
        <dbReference type="ChEBI" id="CHEBI:30616"/>
    </ligand>
</feature>
<dbReference type="Gene3D" id="1.20.5.170">
    <property type="match status" value="1"/>
</dbReference>
<dbReference type="PROSITE" id="PS51842">
    <property type="entry name" value="IF_ROD_2"/>
    <property type="match status" value="1"/>
</dbReference>
<dbReference type="InterPro" id="IPR036415">
    <property type="entry name" value="Lamin_tail_dom_sf"/>
</dbReference>
<dbReference type="Gene3D" id="1.20.5.500">
    <property type="entry name" value="Single helix bin"/>
    <property type="match status" value="1"/>
</dbReference>
<evidence type="ECO:0000256" key="9">
    <source>
        <dbReference type="SAM" id="Coils"/>
    </source>
</evidence>
<feature type="coiled-coil region" evidence="9">
    <location>
        <begin position="360"/>
        <end position="498"/>
    </location>
</feature>
<feature type="domain" description="Protein kinase" evidence="11">
    <location>
        <begin position="8"/>
        <end position="301"/>
    </location>
</feature>
<dbReference type="Pfam" id="PF00069">
    <property type="entry name" value="Pkinase"/>
    <property type="match status" value="1"/>
</dbReference>
<reference evidence="14 15" key="1">
    <citation type="submission" date="2022-05" db="EMBL/GenBank/DDBJ databases">
        <authorList>
            <consortium name="Genoscope - CEA"/>
            <person name="William W."/>
        </authorList>
    </citation>
    <scope>NUCLEOTIDE SEQUENCE [LARGE SCALE GENOMIC DNA]</scope>
</reference>
<dbReference type="InterPro" id="IPR008271">
    <property type="entry name" value="Ser/Thr_kinase_AS"/>
</dbReference>
<sequence length="798" mass="90547">MEGRSKRYKKIDFLGEGQFATVYKAEDQETHTIVAVKKIKLGQRSEAKDGINRTALREIKLLQELKHPNIIGLLDVFGHKSNISLVFDFMETDLEVVIKDTSIVLTPANIKSYIIMTLQGLEYLHMNWILHRDLKPNNLLIDDKGVLKIGDFGLARSFGSPTKVYTHQVVTRWYRSPELLFGARIYGTGVDMWAVGCILAELLLRTLFCCDFSLLSKMATTAASPRTPAPSERLGAASPIKMNRVQEKEELQHLNDRLAVYIDRVRSLEEANTKLTAEITMTKSRAKTEVETVKGMYESELADARRLLDETAKEKAREQIENRKNAALADDYKKKYNFKNSHSGWMSMLLKIYDKEVAAHKRTDDALKAAQRKLSDKEAQLAAVNREAKNLEDVVKDLQKECQELKDALESAKYALEQETLSRVDLENKLQSKDEELNFKKEMYSKEILEIRSQLQSVESQHIRIESDTKSKFEGILQEKLQELRDLYDTEAKQYRDETDNLYSSKYDELQKMSAKDVEELTVIREEKRTLSITVENLKSDLSQLQSKNASLILRIEDLEKLRAGDQARADEAIANRDAQIRELRKRIDEALKDYEDLMGVKTALDLEIATYRKMLEGEETRLNITPPASPVFGASSQSSRRSVKRFRADEETVGTKYSSQGYIQIKEANADGRYVKLFNSGAKDVPLGGWTVERSVNGEPPVIYKFTPKYVLKSGSHVTIWASQGGGQHKPPAELLFRQKGNWGVGKDTSTVLRDADGQEAATAVTEEFSVIRSDVTDSPRMQGRREGETAKGCIIQ</sequence>
<accession>A0ABN8M4C1</accession>
<evidence type="ECO:0000256" key="4">
    <source>
        <dbReference type="ARBA" id="ARBA00022840"/>
    </source>
</evidence>
<dbReference type="SMART" id="SM00220">
    <property type="entry name" value="S_TKc"/>
    <property type="match status" value="1"/>
</dbReference>
<dbReference type="InterPro" id="IPR039008">
    <property type="entry name" value="IF_rod_dom"/>
</dbReference>
<dbReference type="Gene3D" id="1.10.510.10">
    <property type="entry name" value="Transferase(Phosphotransferase) domain 1"/>
    <property type="match status" value="1"/>
</dbReference>
<dbReference type="SUPFAM" id="SSF64593">
    <property type="entry name" value="Intermediate filament protein, coiled coil region"/>
    <property type="match status" value="2"/>
</dbReference>
<evidence type="ECO:0000259" key="13">
    <source>
        <dbReference type="PROSITE" id="PS51842"/>
    </source>
</evidence>
<keyword evidence="2 7" id="KW-0547">Nucleotide-binding</keyword>
<dbReference type="SMART" id="SM01391">
    <property type="entry name" value="Filament"/>
    <property type="match status" value="1"/>
</dbReference>
<evidence type="ECO:0000259" key="12">
    <source>
        <dbReference type="PROSITE" id="PS51841"/>
    </source>
</evidence>
<dbReference type="SUPFAM" id="SSF74853">
    <property type="entry name" value="Lamin A/C globular tail domain"/>
    <property type="match status" value="1"/>
</dbReference>
<dbReference type="Gene3D" id="1.20.5.1160">
    <property type="entry name" value="Vasodilator-stimulated phosphoprotein"/>
    <property type="match status" value="1"/>
</dbReference>
<name>A0ABN8M4C1_9CNID</name>
<dbReference type="Pfam" id="PF00038">
    <property type="entry name" value="Filament"/>
    <property type="match status" value="1"/>
</dbReference>
<dbReference type="PANTHER" id="PTHR45721:SF11">
    <property type="entry name" value="LAMIN DM0-RELATED"/>
    <property type="match status" value="1"/>
</dbReference>
<feature type="domain" description="LTD" evidence="12">
    <location>
        <begin position="651"/>
        <end position="774"/>
    </location>
</feature>
<dbReference type="Gene3D" id="3.30.200.20">
    <property type="entry name" value="Phosphorylase Kinase, domain 1"/>
    <property type="match status" value="1"/>
</dbReference>
<evidence type="ECO:0008006" key="16">
    <source>
        <dbReference type="Google" id="ProtNLM"/>
    </source>
</evidence>
<evidence type="ECO:0000256" key="5">
    <source>
        <dbReference type="ARBA" id="ARBA00023054"/>
    </source>
</evidence>
<dbReference type="SUPFAM" id="SSF56112">
    <property type="entry name" value="Protein kinase-like (PK-like)"/>
    <property type="match status" value="1"/>
</dbReference>
<evidence type="ECO:0000313" key="14">
    <source>
        <dbReference type="EMBL" id="CAH3022581.1"/>
    </source>
</evidence>
<gene>
    <name evidence="14" type="ORF">PEVE_00016046</name>
</gene>
<feature type="domain" description="IF rod" evidence="13">
    <location>
        <begin position="247"/>
        <end position="623"/>
    </location>
</feature>
<feature type="coiled-coil region" evidence="9">
    <location>
        <begin position="244"/>
        <end position="321"/>
    </location>
</feature>
<dbReference type="PROSITE" id="PS50011">
    <property type="entry name" value="PROTEIN_KINASE_DOM"/>
    <property type="match status" value="1"/>
</dbReference>
<evidence type="ECO:0000259" key="11">
    <source>
        <dbReference type="PROSITE" id="PS50011"/>
    </source>
</evidence>
<evidence type="ECO:0000256" key="6">
    <source>
        <dbReference type="ARBA" id="ARBA00023242"/>
    </source>
</evidence>
<evidence type="ECO:0000256" key="2">
    <source>
        <dbReference type="ARBA" id="ARBA00022741"/>
    </source>
</evidence>
<dbReference type="Proteomes" id="UP001159427">
    <property type="component" value="Unassembled WGS sequence"/>
</dbReference>
<comment type="caution">
    <text evidence="14">The sequence shown here is derived from an EMBL/GenBank/DDBJ whole genome shotgun (WGS) entry which is preliminary data.</text>
</comment>
<protein>
    <recommendedName>
        <fullName evidence="16">Cyclin-dependent kinase</fullName>
    </recommendedName>
</protein>
<evidence type="ECO:0000256" key="7">
    <source>
        <dbReference type="PROSITE-ProRule" id="PRU10141"/>
    </source>
</evidence>
<keyword evidence="5 9" id="KW-0175">Coiled coil</keyword>
<proteinExistence type="inferred from homology"/>
<evidence type="ECO:0000256" key="3">
    <source>
        <dbReference type="ARBA" id="ARBA00022754"/>
    </source>
</evidence>
<dbReference type="PROSITE" id="PS00226">
    <property type="entry name" value="IF_ROD_1"/>
    <property type="match status" value="1"/>
</dbReference>
<evidence type="ECO:0000256" key="1">
    <source>
        <dbReference type="ARBA" id="ARBA00004123"/>
    </source>
</evidence>
<keyword evidence="4 7" id="KW-0067">ATP-binding</keyword>
<feature type="region of interest" description="Disordered" evidence="10">
    <location>
        <begin position="778"/>
        <end position="798"/>
    </location>
</feature>
<dbReference type="InterPro" id="IPR001322">
    <property type="entry name" value="Lamin_tail_dom"/>
</dbReference>
<dbReference type="InterPro" id="IPR011009">
    <property type="entry name" value="Kinase-like_dom_sf"/>
</dbReference>
<keyword evidence="15" id="KW-1185">Reference proteome</keyword>
<dbReference type="InterPro" id="IPR000719">
    <property type="entry name" value="Prot_kinase_dom"/>
</dbReference>
<keyword evidence="3 8" id="KW-0403">Intermediate filament</keyword>
<dbReference type="PANTHER" id="PTHR45721">
    <property type="entry name" value="LAMIN DM0-RELATED"/>
    <property type="match status" value="1"/>
</dbReference>
<evidence type="ECO:0000256" key="8">
    <source>
        <dbReference type="RuleBase" id="RU000685"/>
    </source>
</evidence>
<dbReference type="Gene3D" id="2.60.40.1260">
    <property type="entry name" value="Lamin Tail domain"/>
    <property type="match status" value="1"/>
</dbReference>
<feature type="coiled-coil region" evidence="9">
    <location>
        <begin position="528"/>
        <end position="601"/>
    </location>
</feature>
<keyword evidence="6" id="KW-0539">Nucleus</keyword>